<protein>
    <recommendedName>
        <fullName evidence="3">Flagellar motor switch protein FliN</fullName>
    </recommendedName>
</protein>
<dbReference type="Proteomes" id="UP000761264">
    <property type="component" value="Unassembled WGS sequence"/>
</dbReference>
<comment type="subcellular location">
    <subcellularLocation>
        <location evidence="1">Cell membrane</location>
        <topology evidence="1">Peripheral membrane protein</topology>
        <orientation evidence="1">Cytoplasmic side</orientation>
    </subcellularLocation>
</comment>
<feature type="domain" description="Flagellar motor switch protein FliN-like C-terminal" evidence="9">
    <location>
        <begin position="73"/>
        <end position="142"/>
    </location>
</feature>
<keyword evidence="7" id="KW-0472">Membrane</keyword>
<dbReference type="GO" id="GO:0005886">
    <property type="term" value="C:plasma membrane"/>
    <property type="evidence" value="ECO:0007669"/>
    <property type="project" value="UniProtKB-SubCell"/>
</dbReference>
<feature type="region of interest" description="Disordered" evidence="8">
    <location>
        <begin position="1"/>
        <end position="70"/>
    </location>
</feature>
<keyword evidence="10" id="KW-0969">Cilium</keyword>
<evidence type="ECO:0000256" key="2">
    <source>
        <dbReference type="ARBA" id="ARBA00009226"/>
    </source>
</evidence>
<reference evidence="10" key="1">
    <citation type="submission" date="2020-03" db="EMBL/GenBank/DDBJ databases">
        <title>Genome of Pelagibius litoralis DSM 21314T.</title>
        <authorList>
            <person name="Wang G."/>
        </authorList>
    </citation>
    <scope>NUCLEOTIDE SEQUENCE</scope>
    <source>
        <strain evidence="10">DSM 21314</strain>
    </source>
</reference>
<dbReference type="PANTHER" id="PTHR43484">
    <property type="match status" value="1"/>
</dbReference>
<proteinExistence type="inferred from homology"/>
<name>A0A967EVP5_9PROT</name>
<comment type="similarity">
    <text evidence="2">Belongs to the FliN/MopA/SpaO family.</text>
</comment>
<dbReference type="EMBL" id="JAAQPH010000006">
    <property type="protein sequence ID" value="NIA68976.1"/>
    <property type="molecule type" value="Genomic_DNA"/>
</dbReference>
<dbReference type="Gene3D" id="2.30.330.10">
    <property type="entry name" value="SpoA-like"/>
    <property type="match status" value="1"/>
</dbReference>
<dbReference type="GO" id="GO:0006935">
    <property type="term" value="P:chemotaxis"/>
    <property type="evidence" value="ECO:0007669"/>
    <property type="project" value="UniProtKB-KW"/>
</dbReference>
<organism evidence="10 11">
    <name type="scientific">Pelagibius litoralis</name>
    <dbReference type="NCBI Taxonomy" id="374515"/>
    <lineage>
        <taxon>Bacteria</taxon>
        <taxon>Pseudomonadati</taxon>
        <taxon>Pseudomonadota</taxon>
        <taxon>Alphaproteobacteria</taxon>
        <taxon>Rhodospirillales</taxon>
        <taxon>Rhodovibrionaceae</taxon>
        <taxon>Pelagibius</taxon>
    </lineage>
</organism>
<feature type="compositionally biased region" description="Low complexity" evidence="8">
    <location>
        <begin position="35"/>
        <end position="45"/>
    </location>
</feature>
<feature type="compositionally biased region" description="Acidic residues" evidence="8">
    <location>
        <begin position="46"/>
        <end position="55"/>
    </location>
</feature>
<dbReference type="RefSeq" id="WP_167224084.1">
    <property type="nucleotide sequence ID" value="NZ_JAAQPH010000006.1"/>
</dbReference>
<dbReference type="GO" id="GO:0071973">
    <property type="term" value="P:bacterial-type flagellum-dependent cell motility"/>
    <property type="evidence" value="ECO:0007669"/>
    <property type="project" value="InterPro"/>
</dbReference>
<dbReference type="GO" id="GO:0009425">
    <property type="term" value="C:bacterial-type flagellum basal body"/>
    <property type="evidence" value="ECO:0007669"/>
    <property type="project" value="InterPro"/>
</dbReference>
<evidence type="ECO:0000259" key="9">
    <source>
        <dbReference type="Pfam" id="PF01052"/>
    </source>
</evidence>
<keyword evidence="5" id="KW-0145">Chemotaxis</keyword>
<dbReference type="PRINTS" id="PR00956">
    <property type="entry name" value="FLGMOTORFLIN"/>
</dbReference>
<dbReference type="InterPro" id="IPR001543">
    <property type="entry name" value="FliN-like_C"/>
</dbReference>
<dbReference type="InterPro" id="IPR051469">
    <property type="entry name" value="FliN/MopA/SpaO"/>
</dbReference>
<evidence type="ECO:0000256" key="5">
    <source>
        <dbReference type="ARBA" id="ARBA00022500"/>
    </source>
</evidence>
<dbReference type="SUPFAM" id="SSF101801">
    <property type="entry name" value="Surface presentation of antigens (SPOA)"/>
    <property type="match status" value="1"/>
</dbReference>
<keyword evidence="6" id="KW-0283">Flagellar rotation</keyword>
<dbReference type="GO" id="GO:0003774">
    <property type="term" value="F:cytoskeletal motor activity"/>
    <property type="evidence" value="ECO:0007669"/>
    <property type="project" value="InterPro"/>
</dbReference>
<comment type="caution">
    <text evidence="10">The sequence shown here is derived from an EMBL/GenBank/DDBJ whole genome shotgun (WGS) entry which is preliminary data.</text>
</comment>
<gene>
    <name evidence="10" type="ORF">HBA54_10260</name>
</gene>
<dbReference type="PANTHER" id="PTHR43484:SF1">
    <property type="entry name" value="FLAGELLAR MOTOR SWITCH PROTEIN FLIN"/>
    <property type="match status" value="1"/>
</dbReference>
<evidence type="ECO:0000256" key="8">
    <source>
        <dbReference type="SAM" id="MobiDB-lite"/>
    </source>
</evidence>
<feature type="compositionally biased region" description="Acidic residues" evidence="8">
    <location>
        <begin position="1"/>
        <end position="34"/>
    </location>
</feature>
<evidence type="ECO:0000313" key="11">
    <source>
        <dbReference type="Proteomes" id="UP000761264"/>
    </source>
</evidence>
<evidence type="ECO:0000256" key="1">
    <source>
        <dbReference type="ARBA" id="ARBA00004413"/>
    </source>
</evidence>
<evidence type="ECO:0000256" key="3">
    <source>
        <dbReference type="ARBA" id="ARBA00021897"/>
    </source>
</evidence>
<dbReference type="InterPro" id="IPR036429">
    <property type="entry name" value="SpoA-like_sf"/>
</dbReference>
<dbReference type="AlphaFoldDB" id="A0A967EVP5"/>
<keyword evidence="11" id="KW-1185">Reference proteome</keyword>
<evidence type="ECO:0000256" key="7">
    <source>
        <dbReference type="ARBA" id="ARBA00023136"/>
    </source>
</evidence>
<keyword evidence="4" id="KW-1003">Cell membrane</keyword>
<dbReference type="InterPro" id="IPR001172">
    <property type="entry name" value="FliN_T3SS_HrcQb"/>
</dbReference>
<dbReference type="Pfam" id="PF01052">
    <property type="entry name" value="FliMN_C"/>
    <property type="match status" value="1"/>
</dbReference>
<evidence type="ECO:0000256" key="4">
    <source>
        <dbReference type="ARBA" id="ARBA00022475"/>
    </source>
</evidence>
<keyword evidence="10" id="KW-0282">Flagellum</keyword>
<accession>A0A967EVP5</accession>
<keyword evidence="10" id="KW-0966">Cell projection</keyword>
<evidence type="ECO:0000256" key="6">
    <source>
        <dbReference type="ARBA" id="ARBA00022779"/>
    </source>
</evidence>
<evidence type="ECO:0000313" key="10">
    <source>
        <dbReference type="EMBL" id="NIA68976.1"/>
    </source>
</evidence>
<sequence>MPDDDEEKNAEASADAEGEVDASAEEAGSDDADQEAMMAEWAAMAEEGEEDDAAGGDDGSAAGDDASEMIPSIHEVSLEAYAILGTASMPVSQLLRMGRGAVVELETGLGDEIEMRINDQLVAKGEVVVVEDRIAIEITDIVKREGS</sequence>